<dbReference type="InterPro" id="IPR033985">
    <property type="entry name" value="SusD-like_N"/>
</dbReference>
<evidence type="ECO:0000256" key="5">
    <source>
        <dbReference type="ARBA" id="ARBA00023237"/>
    </source>
</evidence>
<evidence type="ECO:0000256" key="1">
    <source>
        <dbReference type="ARBA" id="ARBA00004442"/>
    </source>
</evidence>
<dbReference type="GO" id="GO:0009279">
    <property type="term" value="C:cell outer membrane"/>
    <property type="evidence" value="ECO:0007669"/>
    <property type="project" value="UniProtKB-SubCell"/>
</dbReference>
<dbReference type="AlphaFoldDB" id="A0AAU9CGH1"/>
<evidence type="ECO:0000313" key="8">
    <source>
        <dbReference type="EMBL" id="BDD08315.1"/>
    </source>
</evidence>
<keyword evidence="3" id="KW-0732">Signal</keyword>
<evidence type="ECO:0000256" key="3">
    <source>
        <dbReference type="ARBA" id="ARBA00022729"/>
    </source>
</evidence>
<dbReference type="KEGG" id="fax:FUAX_07470"/>
<accession>A0AAU9CGH1</accession>
<keyword evidence="9" id="KW-1185">Reference proteome</keyword>
<organism evidence="8 9">
    <name type="scientific">Fulvitalea axinellae</name>
    <dbReference type="NCBI Taxonomy" id="1182444"/>
    <lineage>
        <taxon>Bacteria</taxon>
        <taxon>Pseudomonadati</taxon>
        <taxon>Bacteroidota</taxon>
        <taxon>Cytophagia</taxon>
        <taxon>Cytophagales</taxon>
        <taxon>Persicobacteraceae</taxon>
        <taxon>Fulvitalea</taxon>
    </lineage>
</organism>
<comment type="subcellular location">
    <subcellularLocation>
        <location evidence="1">Cell outer membrane</location>
    </subcellularLocation>
</comment>
<dbReference type="SUPFAM" id="SSF48452">
    <property type="entry name" value="TPR-like"/>
    <property type="match status" value="1"/>
</dbReference>
<proteinExistence type="inferred from homology"/>
<dbReference type="Gene3D" id="1.25.40.390">
    <property type="match status" value="2"/>
</dbReference>
<feature type="domain" description="SusD-like N-terminal" evidence="7">
    <location>
        <begin position="21"/>
        <end position="223"/>
    </location>
</feature>
<sequence>MKNIKAILLFASLFASFGCSDWLRVEPDNVITRERFWKSEEDVNSATIAVYAEFSRHCTRLFEWGEARGDMVKAGEKASQNIKDLLALRLLPTNGLADWYGMYRVINLANSLEKYAPQTYEYDASFTEEALNEYLAEARYMRALSYFYLVRTFQEVPLVLEPSDTDDVEFHLAKSTEEEVFAQIIKDLVFAERYAKRKYGNASDNKGRATKSAVQATLADVYLWTGQYAECQVMCDKIISRSAHVLMPKNDWFDIFFQENTSESVFEIQYDSRIGFSAGFFEILLKEPQYLIGDEVEGLYTSTKDVRKNWIIQTTEDQIRKVVSRGLLDDSNWVVYRYADILLMKAEALIQEGSTLKAQQLLNDVRKRAGIEKTLLPSEKHLAEDVLLEERAREFAFEGKRWYDILRMAHRDNYARKDLVATVLLKNVPAADQNLWISKLSNPQSFYFPIHIEELRRNPALVQNPYYEN</sequence>
<dbReference type="Pfam" id="PF07980">
    <property type="entry name" value="SusD_RagB"/>
    <property type="match status" value="1"/>
</dbReference>
<keyword evidence="5" id="KW-0998">Cell outer membrane</keyword>
<reference evidence="8 9" key="1">
    <citation type="submission" date="2021-12" db="EMBL/GenBank/DDBJ databases">
        <title>Genome sequencing of bacteria with rrn-lacking chromosome and rrn-plasmid.</title>
        <authorList>
            <person name="Anda M."/>
            <person name="Iwasaki W."/>
        </authorList>
    </citation>
    <scope>NUCLEOTIDE SEQUENCE [LARGE SCALE GENOMIC DNA]</scope>
    <source>
        <strain evidence="8 9">DSM 100852</strain>
    </source>
</reference>
<dbReference type="InterPro" id="IPR011990">
    <property type="entry name" value="TPR-like_helical_dom_sf"/>
</dbReference>
<protein>
    <submittedName>
        <fullName evidence="8">Membrane protein</fullName>
    </submittedName>
</protein>
<name>A0AAU9CGH1_9BACT</name>
<evidence type="ECO:0000259" key="7">
    <source>
        <dbReference type="Pfam" id="PF14322"/>
    </source>
</evidence>
<evidence type="ECO:0000313" key="9">
    <source>
        <dbReference type="Proteomes" id="UP001348817"/>
    </source>
</evidence>
<dbReference type="EMBL" id="AP025314">
    <property type="protein sequence ID" value="BDD08315.1"/>
    <property type="molecule type" value="Genomic_DNA"/>
</dbReference>
<feature type="domain" description="RagB/SusD" evidence="6">
    <location>
        <begin position="295"/>
        <end position="467"/>
    </location>
</feature>
<dbReference type="CDD" id="cd08977">
    <property type="entry name" value="SusD"/>
    <property type="match status" value="1"/>
</dbReference>
<comment type="similarity">
    <text evidence="2">Belongs to the SusD family.</text>
</comment>
<evidence type="ECO:0000259" key="6">
    <source>
        <dbReference type="Pfam" id="PF07980"/>
    </source>
</evidence>
<dbReference type="InterPro" id="IPR012944">
    <property type="entry name" value="SusD_RagB_dom"/>
</dbReference>
<dbReference type="PROSITE" id="PS51257">
    <property type="entry name" value="PROKAR_LIPOPROTEIN"/>
    <property type="match status" value="1"/>
</dbReference>
<keyword evidence="4" id="KW-0472">Membrane</keyword>
<dbReference type="RefSeq" id="WP_338393583.1">
    <property type="nucleotide sequence ID" value="NZ_AP025314.1"/>
</dbReference>
<dbReference type="Pfam" id="PF14322">
    <property type="entry name" value="SusD-like_3"/>
    <property type="match status" value="1"/>
</dbReference>
<dbReference type="Proteomes" id="UP001348817">
    <property type="component" value="Chromosome"/>
</dbReference>
<evidence type="ECO:0000256" key="2">
    <source>
        <dbReference type="ARBA" id="ARBA00006275"/>
    </source>
</evidence>
<gene>
    <name evidence="8" type="ORF">FUAX_07470</name>
</gene>
<evidence type="ECO:0000256" key="4">
    <source>
        <dbReference type="ARBA" id="ARBA00023136"/>
    </source>
</evidence>